<proteinExistence type="predicted"/>
<dbReference type="PRINTS" id="PR01415">
    <property type="entry name" value="ANKYRIN"/>
</dbReference>
<keyword evidence="5" id="KW-1185">Reference proteome</keyword>
<feature type="repeat" description="ANK" evidence="3">
    <location>
        <begin position="107"/>
        <end position="139"/>
    </location>
</feature>
<dbReference type="Pfam" id="PF12796">
    <property type="entry name" value="Ank_2"/>
    <property type="match status" value="2"/>
</dbReference>
<dbReference type="PANTHER" id="PTHR24126">
    <property type="entry name" value="ANKYRIN REPEAT, PH AND SEC7 DOMAIN CONTAINING PROTEIN SECG-RELATED"/>
    <property type="match status" value="1"/>
</dbReference>
<evidence type="ECO:0000313" key="4">
    <source>
        <dbReference type="EMBL" id="MFC7373206.1"/>
    </source>
</evidence>
<dbReference type="SMART" id="SM00248">
    <property type="entry name" value="ANK"/>
    <property type="match status" value="3"/>
</dbReference>
<keyword evidence="1" id="KW-0677">Repeat</keyword>
<evidence type="ECO:0000256" key="3">
    <source>
        <dbReference type="PROSITE-ProRule" id="PRU00023"/>
    </source>
</evidence>
<name>A0ABW2NRW3_9BACL</name>
<dbReference type="SUPFAM" id="SSF48403">
    <property type="entry name" value="Ankyrin repeat"/>
    <property type="match status" value="1"/>
</dbReference>
<feature type="repeat" description="ANK" evidence="3">
    <location>
        <begin position="34"/>
        <end position="66"/>
    </location>
</feature>
<dbReference type="PROSITE" id="PS50088">
    <property type="entry name" value="ANK_REPEAT"/>
    <property type="match status" value="3"/>
</dbReference>
<comment type="caution">
    <text evidence="4">The sequence shown here is derived from an EMBL/GenBank/DDBJ whole genome shotgun (WGS) entry which is preliminary data.</text>
</comment>
<dbReference type="Proteomes" id="UP001596549">
    <property type="component" value="Unassembled WGS sequence"/>
</dbReference>
<evidence type="ECO:0000313" key="5">
    <source>
        <dbReference type="Proteomes" id="UP001596549"/>
    </source>
</evidence>
<protein>
    <submittedName>
        <fullName evidence="4">Ankyrin repeat domain-containing protein</fullName>
    </submittedName>
</protein>
<dbReference type="InterPro" id="IPR036770">
    <property type="entry name" value="Ankyrin_rpt-contain_sf"/>
</dbReference>
<keyword evidence="2 3" id="KW-0040">ANK repeat</keyword>
<sequence length="168" mass="17728">MQTAYFQAVENGNIEEVQSHLSNDQMLANAENEHGLTALGLASHYGHIEMVRQLLAAGAEINAMSHSLLPFIPSNTALHAAISGRQPAELISLLIEHGADVNAIDSEGHKPIQTAAFEGNVEIAKRLLENGADPATDGGQGSAVAIADKRGNEDFASLLRASVNAINR</sequence>
<dbReference type="PANTHER" id="PTHR24126:SF14">
    <property type="entry name" value="ANK_REP_REGION DOMAIN-CONTAINING PROTEIN"/>
    <property type="match status" value="1"/>
</dbReference>
<dbReference type="RefSeq" id="WP_379750888.1">
    <property type="nucleotide sequence ID" value="NZ_JBHTCP010000050.1"/>
</dbReference>
<evidence type="ECO:0000256" key="1">
    <source>
        <dbReference type="ARBA" id="ARBA00022737"/>
    </source>
</evidence>
<feature type="repeat" description="ANK" evidence="3">
    <location>
        <begin position="73"/>
        <end position="106"/>
    </location>
</feature>
<dbReference type="InterPro" id="IPR002110">
    <property type="entry name" value="Ankyrin_rpt"/>
</dbReference>
<gene>
    <name evidence="4" type="ORF">ACFQPF_16315</name>
</gene>
<accession>A0ABW2NRW3</accession>
<reference evidence="5" key="1">
    <citation type="journal article" date="2019" name="Int. J. Syst. Evol. Microbiol.">
        <title>The Global Catalogue of Microorganisms (GCM) 10K type strain sequencing project: providing services to taxonomists for standard genome sequencing and annotation.</title>
        <authorList>
            <consortium name="The Broad Institute Genomics Platform"/>
            <consortium name="The Broad Institute Genome Sequencing Center for Infectious Disease"/>
            <person name="Wu L."/>
            <person name="Ma J."/>
        </authorList>
    </citation>
    <scope>NUCLEOTIDE SEQUENCE [LARGE SCALE GENOMIC DNA]</scope>
    <source>
        <strain evidence="5">NBRC 106396</strain>
    </source>
</reference>
<dbReference type="EMBL" id="JBHTCP010000050">
    <property type="protein sequence ID" value="MFC7373206.1"/>
    <property type="molecule type" value="Genomic_DNA"/>
</dbReference>
<organism evidence="4 5">
    <name type="scientific">Fictibacillus iocasae</name>
    <dbReference type="NCBI Taxonomy" id="2715437"/>
    <lineage>
        <taxon>Bacteria</taxon>
        <taxon>Bacillati</taxon>
        <taxon>Bacillota</taxon>
        <taxon>Bacilli</taxon>
        <taxon>Bacillales</taxon>
        <taxon>Fictibacillaceae</taxon>
        <taxon>Fictibacillus</taxon>
    </lineage>
</organism>
<dbReference type="Gene3D" id="1.25.40.20">
    <property type="entry name" value="Ankyrin repeat-containing domain"/>
    <property type="match status" value="1"/>
</dbReference>
<evidence type="ECO:0000256" key="2">
    <source>
        <dbReference type="ARBA" id="ARBA00023043"/>
    </source>
</evidence>
<dbReference type="PROSITE" id="PS50297">
    <property type="entry name" value="ANK_REP_REGION"/>
    <property type="match status" value="3"/>
</dbReference>